<keyword evidence="3" id="KW-1185">Reference proteome</keyword>
<reference evidence="2 3" key="1">
    <citation type="submission" date="2020-04" db="EMBL/GenBank/DDBJ databases">
        <title>Flammeovirga sp. SR4, a novel species isolated from seawater.</title>
        <authorList>
            <person name="Wang X."/>
        </authorList>
    </citation>
    <scope>NUCLEOTIDE SEQUENCE [LARGE SCALE GENOMIC DNA]</scope>
    <source>
        <strain evidence="2 3">ATCC 23126</strain>
    </source>
</reference>
<evidence type="ECO:0000313" key="3">
    <source>
        <dbReference type="Proteomes" id="UP000576082"/>
    </source>
</evidence>
<dbReference type="RefSeq" id="WP_169659354.1">
    <property type="nucleotide sequence ID" value="NZ_JABANE010000087.1"/>
</dbReference>
<accession>A0A7X9RYM4</accession>
<dbReference type="EMBL" id="JABANE010000087">
    <property type="protein sequence ID" value="NME71131.1"/>
    <property type="molecule type" value="Genomic_DNA"/>
</dbReference>
<proteinExistence type="predicted"/>
<dbReference type="Pfam" id="PF13588">
    <property type="entry name" value="HSDR_N_2"/>
    <property type="match status" value="1"/>
</dbReference>
<comment type="caution">
    <text evidence="2">The sequence shown here is derived from an EMBL/GenBank/DDBJ whole genome shotgun (WGS) entry which is preliminary data.</text>
</comment>
<sequence length="150" mass="17329">MQELNLPKSKVRLEEKNGKQYIFDPIRKKMLQLTPEEWVRQQFLQMLLSMGVSKGLVGIESGLKVNKKAKRSDLLLYDRNGQPYLLIECKAPSVKLTDETFKQVAAYNATLKAPFIGITNGLQHYFCEINFETSSYQFLKELPLPPYIKK</sequence>
<evidence type="ECO:0000259" key="1">
    <source>
        <dbReference type="Pfam" id="PF13588"/>
    </source>
</evidence>
<dbReference type="InterPro" id="IPR029464">
    <property type="entry name" value="HSDR_N"/>
</dbReference>
<name>A0A7X9RYM4_9BACT</name>
<organism evidence="2 3">
    <name type="scientific">Flammeovirga aprica JL-4</name>
    <dbReference type="NCBI Taxonomy" id="694437"/>
    <lineage>
        <taxon>Bacteria</taxon>
        <taxon>Pseudomonadati</taxon>
        <taxon>Bacteroidota</taxon>
        <taxon>Cytophagia</taxon>
        <taxon>Cytophagales</taxon>
        <taxon>Flammeovirgaceae</taxon>
        <taxon>Flammeovirga</taxon>
    </lineage>
</organism>
<feature type="domain" description="Type I restriction enzyme R protein N-terminal" evidence="1">
    <location>
        <begin position="35"/>
        <end position="143"/>
    </location>
</feature>
<evidence type="ECO:0000313" key="2">
    <source>
        <dbReference type="EMBL" id="NME71131.1"/>
    </source>
</evidence>
<protein>
    <submittedName>
        <fullName evidence="2">Type I restriction enzyme HsdR N-terminal domain-containing protein</fullName>
    </submittedName>
</protein>
<dbReference type="AlphaFoldDB" id="A0A7X9RYM4"/>
<dbReference type="Proteomes" id="UP000576082">
    <property type="component" value="Unassembled WGS sequence"/>
</dbReference>
<gene>
    <name evidence="2" type="ORF">HHU12_24390</name>
</gene>
<dbReference type="Gene3D" id="3.90.1570.30">
    <property type="match status" value="1"/>
</dbReference>